<dbReference type="OrthoDB" id="2841294at2759"/>
<reference evidence="2 3" key="1">
    <citation type="submission" date="2014-04" db="EMBL/GenBank/DDBJ databases">
        <title>Evolutionary Origins and Diversification of the Mycorrhizal Mutualists.</title>
        <authorList>
            <consortium name="DOE Joint Genome Institute"/>
            <consortium name="Mycorrhizal Genomics Consortium"/>
            <person name="Kohler A."/>
            <person name="Kuo A."/>
            <person name="Nagy L.G."/>
            <person name="Floudas D."/>
            <person name="Copeland A."/>
            <person name="Barry K.W."/>
            <person name="Cichocki N."/>
            <person name="Veneault-Fourrey C."/>
            <person name="LaButti K."/>
            <person name="Lindquist E.A."/>
            <person name="Lipzen A."/>
            <person name="Lundell T."/>
            <person name="Morin E."/>
            <person name="Murat C."/>
            <person name="Riley R."/>
            <person name="Ohm R."/>
            <person name="Sun H."/>
            <person name="Tunlid A."/>
            <person name="Henrissat B."/>
            <person name="Grigoriev I.V."/>
            <person name="Hibbett D.S."/>
            <person name="Martin F."/>
        </authorList>
    </citation>
    <scope>NUCLEOTIDE SEQUENCE [LARGE SCALE GENOMIC DNA]</scope>
    <source>
        <strain evidence="2 3">Koide BX008</strain>
    </source>
</reference>
<dbReference type="AlphaFoldDB" id="A0A0C2XEX0"/>
<organism evidence="2 3">
    <name type="scientific">Amanita muscaria (strain Koide BX008)</name>
    <dbReference type="NCBI Taxonomy" id="946122"/>
    <lineage>
        <taxon>Eukaryota</taxon>
        <taxon>Fungi</taxon>
        <taxon>Dikarya</taxon>
        <taxon>Basidiomycota</taxon>
        <taxon>Agaricomycotina</taxon>
        <taxon>Agaricomycetes</taxon>
        <taxon>Agaricomycetidae</taxon>
        <taxon>Agaricales</taxon>
        <taxon>Pluteineae</taxon>
        <taxon>Amanitaceae</taxon>
        <taxon>Amanita</taxon>
    </lineage>
</organism>
<feature type="signal peptide" evidence="1">
    <location>
        <begin position="1"/>
        <end position="18"/>
    </location>
</feature>
<evidence type="ECO:0000313" key="3">
    <source>
        <dbReference type="Proteomes" id="UP000054549"/>
    </source>
</evidence>
<accession>A0A0C2XEX0</accession>
<keyword evidence="3" id="KW-1185">Reference proteome</keyword>
<gene>
    <name evidence="2" type="ORF">M378DRAFT_159210</name>
</gene>
<feature type="chain" id="PRO_5002170775" evidence="1">
    <location>
        <begin position="19"/>
        <end position="140"/>
    </location>
</feature>
<dbReference type="PROSITE" id="PS51257">
    <property type="entry name" value="PROKAR_LIPOPROTEIN"/>
    <property type="match status" value="1"/>
</dbReference>
<proteinExistence type="predicted"/>
<evidence type="ECO:0000313" key="2">
    <source>
        <dbReference type="EMBL" id="KIL67961.1"/>
    </source>
</evidence>
<dbReference type="Proteomes" id="UP000054549">
    <property type="component" value="Unassembled WGS sequence"/>
</dbReference>
<name>A0A0C2XEX0_AMAMK</name>
<evidence type="ECO:0000256" key="1">
    <source>
        <dbReference type="SAM" id="SignalP"/>
    </source>
</evidence>
<protein>
    <submittedName>
        <fullName evidence="2">Uncharacterized protein</fullName>
    </submittedName>
</protein>
<dbReference type="EMBL" id="KN818230">
    <property type="protein sequence ID" value="KIL67961.1"/>
    <property type="molecule type" value="Genomic_DNA"/>
</dbReference>
<keyword evidence="1" id="KW-0732">Signal</keyword>
<dbReference type="HOGENOM" id="CLU_137500_1_0_1"/>
<sequence>MKLLGIISFLALAATSCAQYLAISFPPPGGNLLAGQPFIVELDMPGRATGITEVGIVVGLASCVAAPCQPPAVDVGLVLYRGSYSPVIHTTGKPPYQSFSFTIPPNFTKGLAQLNVLHNSTLSPNSIPFFQAATQQVHIF</sequence>
<dbReference type="InParanoid" id="A0A0C2XEX0"/>